<keyword evidence="3" id="KW-0482">Metalloprotease</keyword>
<proteinExistence type="predicted"/>
<evidence type="ECO:0000313" key="3">
    <source>
        <dbReference type="EMBL" id="RGS44253.1"/>
    </source>
</evidence>
<feature type="transmembrane region" description="Helical" evidence="1">
    <location>
        <begin position="103"/>
        <end position="130"/>
    </location>
</feature>
<dbReference type="EMBL" id="QRVK01000001">
    <property type="protein sequence ID" value="RGS44253.1"/>
    <property type="molecule type" value="Genomic_DNA"/>
</dbReference>
<feature type="transmembrane region" description="Helical" evidence="1">
    <location>
        <begin position="193"/>
        <end position="222"/>
    </location>
</feature>
<dbReference type="InterPro" id="IPR052710">
    <property type="entry name" value="CAAX_protease"/>
</dbReference>
<feature type="transmembrane region" description="Helical" evidence="1">
    <location>
        <begin position="229"/>
        <end position="249"/>
    </location>
</feature>
<keyword evidence="3" id="KW-0645">Protease</keyword>
<dbReference type="GO" id="GO:0004175">
    <property type="term" value="F:endopeptidase activity"/>
    <property type="evidence" value="ECO:0007669"/>
    <property type="project" value="UniProtKB-ARBA"/>
</dbReference>
<dbReference type="GO" id="GO:0006508">
    <property type="term" value="P:proteolysis"/>
    <property type="evidence" value="ECO:0007669"/>
    <property type="project" value="UniProtKB-KW"/>
</dbReference>
<dbReference type="GO" id="GO:0080120">
    <property type="term" value="P:CAAX-box protein maturation"/>
    <property type="evidence" value="ECO:0007669"/>
    <property type="project" value="UniProtKB-ARBA"/>
</dbReference>
<dbReference type="Proteomes" id="UP000283295">
    <property type="component" value="Unassembled WGS sequence"/>
</dbReference>
<gene>
    <name evidence="3" type="ORF">DWX94_00115</name>
</gene>
<dbReference type="AlphaFoldDB" id="A0A3R5YVV2"/>
<evidence type="ECO:0000256" key="1">
    <source>
        <dbReference type="SAM" id="Phobius"/>
    </source>
</evidence>
<name>A0A3R5YVV2_9FIRM</name>
<dbReference type="InterPro" id="IPR003675">
    <property type="entry name" value="Rce1/LyrA-like_dom"/>
</dbReference>
<dbReference type="GO" id="GO:0008237">
    <property type="term" value="F:metallopeptidase activity"/>
    <property type="evidence" value="ECO:0007669"/>
    <property type="project" value="UniProtKB-KW"/>
</dbReference>
<keyword evidence="3" id="KW-0378">Hydrolase</keyword>
<feature type="transmembrane region" description="Helical" evidence="1">
    <location>
        <begin position="261"/>
        <end position="283"/>
    </location>
</feature>
<feature type="domain" description="CAAX prenyl protease 2/Lysostaphin resistance protein A-like" evidence="2">
    <location>
        <begin position="152"/>
        <end position="241"/>
    </location>
</feature>
<comment type="caution">
    <text evidence="3">The sequence shown here is derived from an EMBL/GenBank/DDBJ whole genome shotgun (WGS) entry which is preliminary data.</text>
</comment>
<feature type="transmembrane region" description="Helical" evidence="1">
    <location>
        <begin position="48"/>
        <end position="69"/>
    </location>
</feature>
<dbReference type="OrthoDB" id="9782250at2"/>
<evidence type="ECO:0000259" key="2">
    <source>
        <dbReference type="Pfam" id="PF02517"/>
    </source>
</evidence>
<reference evidence="3 4" key="1">
    <citation type="submission" date="2018-08" db="EMBL/GenBank/DDBJ databases">
        <title>A genome reference for cultivated species of the human gut microbiota.</title>
        <authorList>
            <person name="Zou Y."/>
            <person name="Xue W."/>
            <person name="Luo G."/>
        </authorList>
    </citation>
    <scope>NUCLEOTIDE SEQUENCE [LARGE SCALE GENOMIC DNA]</scope>
    <source>
        <strain evidence="3 4">AF22-21</strain>
    </source>
</reference>
<organism evidence="3 4">
    <name type="scientific">Coprococcus eutactus</name>
    <dbReference type="NCBI Taxonomy" id="33043"/>
    <lineage>
        <taxon>Bacteria</taxon>
        <taxon>Bacillati</taxon>
        <taxon>Bacillota</taxon>
        <taxon>Clostridia</taxon>
        <taxon>Lachnospirales</taxon>
        <taxon>Lachnospiraceae</taxon>
        <taxon>Coprococcus</taxon>
    </lineage>
</organism>
<accession>A0A3R5YVV2</accession>
<feature type="transmembrane region" description="Helical" evidence="1">
    <location>
        <begin position="151"/>
        <end position="173"/>
    </location>
</feature>
<keyword evidence="1" id="KW-1133">Transmembrane helix</keyword>
<sequence length="293" mass="32307">MKDHHVSLRNSGIAVLAPVCMVFIQDGTSAIVQILCKDNRDIGTLVSLLSYITAITLALCLYISNPWIFTTSDDHKHNVIRNMKKNRPEMDSSPKISSILRGFIVFLLILAAGLSLQLFSTGILNIIDFYRPDLMASYKSMVSSSFSLDNGLLRVLTVMFIAPVAEELIFRGISLQSFQRAFTFRHSKAASVLASALLFGIFHGNIIQFCYALPAGILLAMLTDWSASLTPAIILHIITNMSSYLVSGYDTASLLLTSQTAYISFVVIAGVLFTVCFILLYILMTHAHSHRTS</sequence>
<evidence type="ECO:0000313" key="4">
    <source>
        <dbReference type="Proteomes" id="UP000283295"/>
    </source>
</evidence>
<dbReference type="PANTHER" id="PTHR36435:SF1">
    <property type="entry name" value="CAAX AMINO TERMINAL PROTEASE FAMILY PROTEIN"/>
    <property type="match status" value="1"/>
</dbReference>
<keyword evidence="1" id="KW-0812">Transmembrane</keyword>
<protein>
    <submittedName>
        <fullName evidence="3">CPBP family intramembrane metalloprotease</fullName>
    </submittedName>
</protein>
<feature type="transmembrane region" description="Helical" evidence="1">
    <location>
        <begin position="12"/>
        <end position="36"/>
    </location>
</feature>
<dbReference type="PANTHER" id="PTHR36435">
    <property type="entry name" value="SLR1288 PROTEIN"/>
    <property type="match status" value="1"/>
</dbReference>
<keyword evidence="1" id="KW-0472">Membrane</keyword>
<dbReference type="Pfam" id="PF02517">
    <property type="entry name" value="Rce1-like"/>
    <property type="match status" value="1"/>
</dbReference>